<dbReference type="AlphaFoldDB" id="G9NB70"/>
<feature type="region of interest" description="Disordered" evidence="1">
    <location>
        <begin position="50"/>
        <end position="75"/>
    </location>
</feature>
<accession>G9NB70</accession>
<evidence type="ECO:0000256" key="1">
    <source>
        <dbReference type="SAM" id="MobiDB-lite"/>
    </source>
</evidence>
<dbReference type="Proteomes" id="UP000007115">
    <property type="component" value="Unassembled WGS sequence"/>
</dbReference>
<comment type="caution">
    <text evidence="2">The sequence shown here is derived from an EMBL/GenBank/DDBJ whole genome shotgun (WGS) entry which is preliminary data.</text>
</comment>
<dbReference type="EMBL" id="ABDF02000091">
    <property type="protein sequence ID" value="EHK16078.1"/>
    <property type="molecule type" value="Genomic_DNA"/>
</dbReference>
<dbReference type="HOGENOM" id="CLU_2250528_0_0_1"/>
<reference evidence="2 3" key="1">
    <citation type="journal article" date="2011" name="Genome Biol.">
        <title>Comparative genome sequence analysis underscores mycoparasitism as the ancestral life style of Trichoderma.</title>
        <authorList>
            <person name="Kubicek C.P."/>
            <person name="Herrera-Estrella A."/>
            <person name="Seidl-Seiboth V."/>
            <person name="Martinez D.A."/>
            <person name="Druzhinina I.S."/>
            <person name="Thon M."/>
            <person name="Zeilinger S."/>
            <person name="Casas-Flores S."/>
            <person name="Horwitz B.A."/>
            <person name="Mukherjee P.K."/>
            <person name="Mukherjee M."/>
            <person name="Kredics L."/>
            <person name="Alcaraz L.D."/>
            <person name="Aerts A."/>
            <person name="Antal Z."/>
            <person name="Atanasova L."/>
            <person name="Cervantes-Badillo M.G."/>
            <person name="Challacombe J."/>
            <person name="Chertkov O."/>
            <person name="McCluskey K."/>
            <person name="Coulpier F."/>
            <person name="Deshpande N."/>
            <person name="von Doehren H."/>
            <person name="Ebbole D.J."/>
            <person name="Esquivel-Naranjo E.U."/>
            <person name="Fekete E."/>
            <person name="Flipphi M."/>
            <person name="Glaser F."/>
            <person name="Gomez-Rodriguez E.Y."/>
            <person name="Gruber S."/>
            <person name="Han C."/>
            <person name="Henrissat B."/>
            <person name="Hermosa R."/>
            <person name="Hernandez-Onate M."/>
            <person name="Karaffa L."/>
            <person name="Kosti I."/>
            <person name="Le Crom S."/>
            <person name="Lindquist E."/>
            <person name="Lucas S."/>
            <person name="Luebeck M."/>
            <person name="Luebeck P.S."/>
            <person name="Margeot A."/>
            <person name="Metz B."/>
            <person name="Misra M."/>
            <person name="Nevalainen H."/>
            <person name="Omann M."/>
            <person name="Packer N."/>
            <person name="Perrone G."/>
            <person name="Uresti-Rivera E.E."/>
            <person name="Salamov A."/>
            <person name="Schmoll M."/>
            <person name="Seiboth B."/>
            <person name="Shapiro H."/>
            <person name="Sukno S."/>
            <person name="Tamayo-Ramos J.A."/>
            <person name="Tisch D."/>
            <person name="Wiest A."/>
            <person name="Wilkinson H.H."/>
            <person name="Zhang M."/>
            <person name="Coutinho P.M."/>
            <person name="Kenerley C.M."/>
            <person name="Monte E."/>
            <person name="Baker S.E."/>
            <person name="Grigoriev I.V."/>
        </authorList>
    </citation>
    <scope>NUCLEOTIDE SEQUENCE [LARGE SCALE GENOMIC DNA]</scope>
    <source>
        <strain evidence="3">Gv29-8 / FGSC 10586</strain>
    </source>
</reference>
<proteinExistence type="predicted"/>
<dbReference type="GeneID" id="25790388"/>
<dbReference type="RefSeq" id="XP_013950279.1">
    <property type="nucleotide sequence ID" value="XM_014094804.1"/>
</dbReference>
<dbReference type="VEuPathDB" id="FungiDB:TRIVIDRAFT_206733"/>
<protein>
    <submittedName>
        <fullName evidence="2">Uncharacterized protein</fullName>
    </submittedName>
</protein>
<sequence length="104" mass="11473">MSSSSCSIDGSNSSSINSGNTTTNTQLTIIPHFLDNPTYNLDRFLGRIEQIPIDQQQRPPPGLGQEQDGAKTEFEAETKAKERILMQLQEFDDKFGHSSALSRG</sequence>
<evidence type="ECO:0000313" key="2">
    <source>
        <dbReference type="EMBL" id="EHK16078.1"/>
    </source>
</evidence>
<organism evidence="2 3">
    <name type="scientific">Hypocrea virens (strain Gv29-8 / FGSC 10586)</name>
    <name type="common">Gliocladium virens</name>
    <name type="synonym">Trichoderma virens</name>
    <dbReference type="NCBI Taxonomy" id="413071"/>
    <lineage>
        <taxon>Eukaryota</taxon>
        <taxon>Fungi</taxon>
        <taxon>Dikarya</taxon>
        <taxon>Ascomycota</taxon>
        <taxon>Pezizomycotina</taxon>
        <taxon>Sordariomycetes</taxon>
        <taxon>Hypocreomycetidae</taxon>
        <taxon>Hypocreales</taxon>
        <taxon>Hypocreaceae</taxon>
        <taxon>Trichoderma</taxon>
    </lineage>
</organism>
<evidence type="ECO:0000313" key="3">
    <source>
        <dbReference type="Proteomes" id="UP000007115"/>
    </source>
</evidence>
<dbReference type="InParanoid" id="G9NB70"/>
<gene>
    <name evidence="2" type="ORF">TRIVIDRAFT_206733</name>
</gene>
<name>G9NB70_HYPVG</name>
<feature type="region of interest" description="Disordered" evidence="1">
    <location>
        <begin position="1"/>
        <end position="23"/>
    </location>
</feature>
<keyword evidence="3" id="KW-1185">Reference proteome</keyword>